<keyword evidence="4" id="KW-1185">Reference proteome</keyword>
<evidence type="ECO:0000313" key="4">
    <source>
        <dbReference type="Proteomes" id="UP001259347"/>
    </source>
</evidence>
<reference evidence="3 4" key="1">
    <citation type="submission" date="2023-07" db="EMBL/GenBank/DDBJ databases">
        <title>Sorghum-associated microbial communities from plants grown in Nebraska, USA.</title>
        <authorList>
            <person name="Schachtman D."/>
        </authorList>
    </citation>
    <scope>NUCLEOTIDE SEQUENCE [LARGE SCALE GENOMIC DNA]</scope>
    <source>
        <strain evidence="3 4">2980</strain>
    </source>
</reference>
<dbReference type="PANTHER" id="PTHR24321:SF8">
    <property type="entry name" value="ESTRADIOL 17-BETA-DEHYDROGENASE 8-RELATED"/>
    <property type="match status" value="1"/>
</dbReference>
<dbReference type="Pfam" id="PF13561">
    <property type="entry name" value="adh_short_C2"/>
    <property type="match status" value="1"/>
</dbReference>
<evidence type="ECO:0000256" key="2">
    <source>
        <dbReference type="ARBA" id="ARBA00023002"/>
    </source>
</evidence>
<dbReference type="RefSeq" id="WP_310021463.1">
    <property type="nucleotide sequence ID" value="NZ_JAVDUM010000011.1"/>
</dbReference>
<dbReference type="Gene3D" id="3.40.50.720">
    <property type="entry name" value="NAD(P)-binding Rossmann-like Domain"/>
    <property type="match status" value="1"/>
</dbReference>
<organism evidence="3 4">
    <name type="scientific">Microbacterium resistens</name>
    <dbReference type="NCBI Taxonomy" id="156977"/>
    <lineage>
        <taxon>Bacteria</taxon>
        <taxon>Bacillati</taxon>
        <taxon>Actinomycetota</taxon>
        <taxon>Actinomycetes</taxon>
        <taxon>Micrococcales</taxon>
        <taxon>Microbacteriaceae</taxon>
        <taxon>Microbacterium</taxon>
    </lineage>
</organism>
<dbReference type="PRINTS" id="PR00081">
    <property type="entry name" value="GDHRDH"/>
</dbReference>
<protein>
    <submittedName>
        <fullName evidence="3">NAD(P)-dependent dehydrogenase (Short-subunit alcohol dehydrogenase family)</fullName>
    </submittedName>
</protein>
<dbReference type="InterPro" id="IPR020904">
    <property type="entry name" value="Sc_DH/Rdtase_CS"/>
</dbReference>
<name>A0ABU1SGF1_9MICO</name>
<evidence type="ECO:0000256" key="1">
    <source>
        <dbReference type="ARBA" id="ARBA00006484"/>
    </source>
</evidence>
<dbReference type="SUPFAM" id="SSF51735">
    <property type="entry name" value="NAD(P)-binding Rossmann-fold domains"/>
    <property type="match status" value="1"/>
</dbReference>
<dbReference type="PANTHER" id="PTHR24321">
    <property type="entry name" value="DEHYDROGENASES, SHORT CHAIN"/>
    <property type="match status" value="1"/>
</dbReference>
<accession>A0ABU1SGF1</accession>
<proteinExistence type="inferred from homology"/>
<dbReference type="Proteomes" id="UP001259347">
    <property type="component" value="Unassembled WGS sequence"/>
</dbReference>
<dbReference type="PRINTS" id="PR00080">
    <property type="entry name" value="SDRFAMILY"/>
</dbReference>
<evidence type="ECO:0000313" key="3">
    <source>
        <dbReference type="EMBL" id="MDR6868043.1"/>
    </source>
</evidence>
<dbReference type="PROSITE" id="PS00061">
    <property type="entry name" value="ADH_SHORT"/>
    <property type="match status" value="1"/>
</dbReference>
<sequence>MTTAIVVGANGGIGTEIARRLADAGHRLILVSRTAGPLEHLAAELRTAGTDAAAVAVDAAAPGALRTVIAAHAPSGIDVAVNNLGIAHRPAPFGEIPEGEIDRVLGTDLRGLALCLQAELAAIVDGGKGGGGGGDRGGAIVNVASTAGIAGAPGMGAYVAAKHGVVGLTRTAALDYASRGVRVNAVAPGPIESGRVMSQPTEVRESIGRHVPMGRMGRAGEVADAVAWLASASASFITGIVLPVDGGKTAA</sequence>
<gene>
    <name evidence="3" type="ORF">J2Y69_002651</name>
</gene>
<comment type="caution">
    <text evidence="3">The sequence shown here is derived from an EMBL/GenBank/DDBJ whole genome shotgun (WGS) entry which is preliminary data.</text>
</comment>
<comment type="similarity">
    <text evidence="1">Belongs to the short-chain dehydrogenases/reductases (SDR) family.</text>
</comment>
<dbReference type="InterPro" id="IPR002347">
    <property type="entry name" value="SDR_fam"/>
</dbReference>
<dbReference type="InterPro" id="IPR036291">
    <property type="entry name" value="NAD(P)-bd_dom_sf"/>
</dbReference>
<keyword evidence="2" id="KW-0560">Oxidoreductase</keyword>
<dbReference type="EMBL" id="JAVDUM010000011">
    <property type="protein sequence ID" value="MDR6868043.1"/>
    <property type="molecule type" value="Genomic_DNA"/>
</dbReference>